<proteinExistence type="predicted"/>
<organism evidence="10 11">
    <name type="scientific">Thiomicrorhabdus sediminis</name>
    <dbReference type="NCBI Taxonomy" id="2580412"/>
    <lineage>
        <taxon>Bacteria</taxon>
        <taxon>Pseudomonadati</taxon>
        <taxon>Pseudomonadota</taxon>
        <taxon>Gammaproteobacteria</taxon>
        <taxon>Thiotrichales</taxon>
        <taxon>Piscirickettsiaceae</taxon>
        <taxon>Thiomicrorhabdus</taxon>
    </lineage>
</organism>
<evidence type="ECO:0000259" key="9">
    <source>
        <dbReference type="Pfam" id="PF19425"/>
    </source>
</evidence>
<dbReference type="PANTHER" id="PTHR21666">
    <property type="entry name" value="PEPTIDASE-RELATED"/>
    <property type="match status" value="1"/>
</dbReference>
<dbReference type="GO" id="GO:0030313">
    <property type="term" value="C:cell envelope"/>
    <property type="evidence" value="ECO:0007669"/>
    <property type="project" value="UniProtKB-SubCell"/>
</dbReference>
<dbReference type="InterPro" id="IPR045834">
    <property type="entry name" value="Csd3_N2"/>
</dbReference>
<evidence type="ECO:0000256" key="5">
    <source>
        <dbReference type="ARBA" id="ARBA00022801"/>
    </source>
</evidence>
<evidence type="ECO:0000256" key="4">
    <source>
        <dbReference type="ARBA" id="ARBA00022723"/>
    </source>
</evidence>
<feature type="domain" description="M23ase beta-sheet core" evidence="8">
    <location>
        <begin position="294"/>
        <end position="389"/>
    </location>
</feature>
<evidence type="ECO:0000313" key="11">
    <source>
        <dbReference type="Proteomes" id="UP000304864"/>
    </source>
</evidence>
<dbReference type="CDD" id="cd12797">
    <property type="entry name" value="M23_peptidase"/>
    <property type="match status" value="1"/>
</dbReference>
<dbReference type="GO" id="GO:0046872">
    <property type="term" value="F:metal ion binding"/>
    <property type="evidence" value="ECO:0007669"/>
    <property type="project" value="UniProtKB-KW"/>
</dbReference>
<dbReference type="Pfam" id="PF01551">
    <property type="entry name" value="Peptidase_M23"/>
    <property type="match status" value="1"/>
</dbReference>
<dbReference type="Pfam" id="PF19425">
    <property type="entry name" value="Csd3_N2"/>
    <property type="match status" value="1"/>
</dbReference>
<dbReference type="Proteomes" id="UP000304864">
    <property type="component" value="Chromosome"/>
</dbReference>
<evidence type="ECO:0000256" key="2">
    <source>
        <dbReference type="ARBA" id="ARBA00004196"/>
    </source>
</evidence>
<dbReference type="Gene3D" id="2.70.70.10">
    <property type="entry name" value="Glucose Permease (Domain IIA)"/>
    <property type="match status" value="1"/>
</dbReference>
<dbReference type="EMBL" id="CP040602">
    <property type="protein sequence ID" value="QCU89475.1"/>
    <property type="molecule type" value="Genomic_DNA"/>
</dbReference>
<dbReference type="InterPro" id="IPR050570">
    <property type="entry name" value="Cell_wall_metabolism_enzyme"/>
</dbReference>
<evidence type="ECO:0000256" key="3">
    <source>
        <dbReference type="ARBA" id="ARBA00022670"/>
    </source>
</evidence>
<keyword evidence="7" id="KW-0482">Metalloprotease</keyword>
<name>A0A4P9K3N7_9GAMM</name>
<feature type="domain" description="Csd3-like second N-terminal" evidence="9">
    <location>
        <begin position="159"/>
        <end position="282"/>
    </location>
</feature>
<keyword evidence="4" id="KW-0479">Metal-binding</keyword>
<comment type="cofactor">
    <cofactor evidence="1">
        <name>Zn(2+)</name>
        <dbReference type="ChEBI" id="CHEBI:29105"/>
    </cofactor>
</comment>
<dbReference type="SUPFAM" id="SSF51261">
    <property type="entry name" value="Duplicated hybrid motif"/>
    <property type="match status" value="1"/>
</dbReference>
<gene>
    <name evidence="10" type="ORF">FE785_01905</name>
</gene>
<dbReference type="RefSeq" id="WP_138563867.1">
    <property type="nucleotide sequence ID" value="NZ_CP040602.1"/>
</dbReference>
<dbReference type="InterPro" id="IPR011055">
    <property type="entry name" value="Dup_hybrid_motif"/>
</dbReference>
<dbReference type="InterPro" id="IPR016047">
    <property type="entry name" value="M23ase_b-sheet_dom"/>
</dbReference>
<keyword evidence="6" id="KW-0862">Zinc</keyword>
<keyword evidence="3" id="KW-0645">Protease</keyword>
<evidence type="ECO:0000256" key="6">
    <source>
        <dbReference type="ARBA" id="ARBA00022833"/>
    </source>
</evidence>
<accession>A0A4P9K3N7</accession>
<protein>
    <submittedName>
        <fullName evidence="10">Peptidase M23</fullName>
    </submittedName>
</protein>
<keyword evidence="11" id="KW-1185">Reference proteome</keyword>
<dbReference type="FunFam" id="2.70.70.10:FF:000002">
    <property type="entry name" value="Murein DD-endopeptidase MepM"/>
    <property type="match status" value="1"/>
</dbReference>
<sequence>MRTLLKNTTLHKLLISFILIFTVIIFLPTSSIANLPAKTINLPLPPLAKDEADKTAQTFQDPTENWQQHKIKIRPNDSLSTALEKINIGATTVYKIARTKNSKLITDLKVGDELTVWIDSDQQLQKILYPKTQTVSYELVKTENGYFIDEKVSDVEIRTETAYGKIEGAFYLAAERAGLSAKSIMQLADMFAWDIDFIREFYKGDTFKVIYETRYLNGEYIGDGDILAAQITTNGGRETHNGFILRDKDKVIGFYDDNGKNLKKAFLRNPVDYVRITSKFNPKRFHPVLKKWRSHRGVDYGGPKGTPIRATGSGKIITRGWGNGYGNHVKIQHAGKYMTVYGHLSKFGKFKRGQYVKQGDVIGYMGMTGLATGVHLHYEFRINGKHVDPLKMKFPAANPVAAKYKQRFKQNSRFLLSQLDRIDGQTYIAKGFE</sequence>
<dbReference type="Gene3D" id="3.10.450.350">
    <property type="match status" value="2"/>
</dbReference>
<dbReference type="OrthoDB" id="9805070at2"/>
<evidence type="ECO:0000259" key="8">
    <source>
        <dbReference type="Pfam" id="PF01551"/>
    </source>
</evidence>
<evidence type="ECO:0000256" key="1">
    <source>
        <dbReference type="ARBA" id="ARBA00001947"/>
    </source>
</evidence>
<comment type="subcellular location">
    <subcellularLocation>
        <location evidence="2">Cell envelope</location>
    </subcellularLocation>
</comment>
<dbReference type="GO" id="GO:0006508">
    <property type="term" value="P:proteolysis"/>
    <property type="evidence" value="ECO:0007669"/>
    <property type="project" value="UniProtKB-KW"/>
</dbReference>
<evidence type="ECO:0000313" key="10">
    <source>
        <dbReference type="EMBL" id="QCU89475.1"/>
    </source>
</evidence>
<dbReference type="AlphaFoldDB" id="A0A4P9K3N7"/>
<evidence type="ECO:0000256" key="7">
    <source>
        <dbReference type="ARBA" id="ARBA00023049"/>
    </source>
</evidence>
<dbReference type="PANTHER" id="PTHR21666:SF288">
    <property type="entry name" value="CELL DIVISION PROTEIN YTFB"/>
    <property type="match status" value="1"/>
</dbReference>
<dbReference type="GO" id="GO:0004222">
    <property type="term" value="F:metalloendopeptidase activity"/>
    <property type="evidence" value="ECO:0007669"/>
    <property type="project" value="TreeGrafter"/>
</dbReference>
<reference evidence="10 11" key="1">
    <citation type="submission" date="2019-05" db="EMBL/GenBank/DDBJ databases">
        <title>Thiomicrorhabdus sediminis sp. nov, a novel sulfur-oxidizing bacterium isolated from coastal sediment.</title>
        <authorList>
            <person name="Liu X."/>
        </authorList>
    </citation>
    <scope>NUCLEOTIDE SEQUENCE [LARGE SCALE GENOMIC DNA]</scope>
    <source>
        <strain evidence="10 11">G1</strain>
    </source>
</reference>
<keyword evidence="5" id="KW-0378">Hydrolase</keyword>
<dbReference type="KEGG" id="thig:FE785_01905"/>